<name>A0A1I6NPZ5_9CAUL</name>
<evidence type="ECO:0000256" key="1">
    <source>
        <dbReference type="SAM" id="SignalP"/>
    </source>
</evidence>
<dbReference type="AlphaFoldDB" id="A0A1I6NPZ5"/>
<accession>A0A1I6NPZ5</accession>
<evidence type="ECO:0008006" key="4">
    <source>
        <dbReference type="Google" id="ProtNLM"/>
    </source>
</evidence>
<organism evidence="2 3">
    <name type="scientific">Brevundimonas viscosa</name>
    <dbReference type="NCBI Taxonomy" id="871741"/>
    <lineage>
        <taxon>Bacteria</taxon>
        <taxon>Pseudomonadati</taxon>
        <taxon>Pseudomonadota</taxon>
        <taxon>Alphaproteobacteria</taxon>
        <taxon>Caulobacterales</taxon>
        <taxon>Caulobacteraceae</taxon>
        <taxon>Brevundimonas</taxon>
    </lineage>
</organism>
<protein>
    <recommendedName>
        <fullName evidence="4">C-type lectin domain-containing protein</fullName>
    </recommendedName>
</protein>
<dbReference type="Proteomes" id="UP000198788">
    <property type="component" value="Unassembled WGS sequence"/>
</dbReference>
<feature type="signal peptide" evidence="1">
    <location>
        <begin position="1"/>
        <end position="18"/>
    </location>
</feature>
<dbReference type="EMBL" id="FOZV01000001">
    <property type="protein sequence ID" value="SFS29985.1"/>
    <property type="molecule type" value="Genomic_DNA"/>
</dbReference>
<dbReference type="RefSeq" id="WP_092306114.1">
    <property type="nucleotide sequence ID" value="NZ_FOZV01000001.1"/>
</dbReference>
<sequence>MLAAAIALALVAQTTAPAAGEPARWGEHEWRNGAGFLSRHYFENRTGFPSAHYLLNSTRPGSIHHLFNATSAGSSHFWENGVRPGSRHFWRNGHEPGSRHYWENGRGCLSRYGWANTTSCTAAEVRVLQVLCVAEAIDIAPCRAVNALFDDWATRSDFAGPGYFADILARMRHSDR</sequence>
<evidence type="ECO:0000313" key="3">
    <source>
        <dbReference type="Proteomes" id="UP000198788"/>
    </source>
</evidence>
<evidence type="ECO:0000313" key="2">
    <source>
        <dbReference type="EMBL" id="SFS29985.1"/>
    </source>
</evidence>
<reference evidence="3" key="1">
    <citation type="submission" date="2016-10" db="EMBL/GenBank/DDBJ databases">
        <authorList>
            <person name="Varghese N."/>
            <person name="Submissions S."/>
        </authorList>
    </citation>
    <scope>NUCLEOTIDE SEQUENCE [LARGE SCALE GENOMIC DNA]</scope>
    <source>
        <strain evidence="3">CGMCC 1.10683</strain>
    </source>
</reference>
<keyword evidence="1" id="KW-0732">Signal</keyword>
<proteinExistence type="predicted"/>
<feature type="chain" id="PRO_5011561789" description="C-type lectin domain-containing protein" evidence="1">
    <location>
        <begin position="19"/>
        <end position="176"/>
    </location>
</feature>
<gene>
    <name evidence="2" type="ORF">SAMN05192570_0316</name>
</gene>
<keyword evidence="3" id="KW-1185">Reference proteome</keyword>